<feature type="domain" description="EAL" evidence="2">
    <location>
        <begin position="420"/>
        <end position="670"/>
    </location>
</feature>
<evidence type="ECO:0000313" key="5">
    <source>
        <dbReference type="Proteomes" id="UP001279553"/>
    </source>
</evidence>
<feature type="transmembrane region" description="Helical" evidence="1">
    <location>
        <begin position="77"/>
        <end position="97"/>
    </location>
</feature>
<dbReference type="Pfam" id="PF00563">
    <property type="entry name" value="EAL"/>
    <property type="match status" value="1"/>
</dbReference>
<dbReference type="InterPro" id="IPR043128">
    <property type="entry name" value="Rev_trsase/Diguanyl_cyclase"/>
</dbReference>
<organism evidence="4 5">
    <name type="scientific">Acidiphilium acidophilum</name>
    <name type="common">Thiobacillus acidophilus</name>
    <dbReference type="NCBI Taxonomy" id="76588"/>
    <lineage>
        <taxon>Bacteria</taxon>
        <taxon>Pseudomonadati</taxon>
        <taxon>Pseudomonadota</taxon>
        <taxon>Alphaproteobacteria</taxon>
        <taxon>Acetobacterales</taxon>
        <taxon>Acidocellaceae</taxon>
        <taxon>Acidiphilium</taxon>
    </lineage>
</organism>
<keyword evidence="1" id="KW-0812">Transmembrane</keyword>
<dbReference type="Gene3D" id="3.30.450.20">
    <property type="entry name" value="PAS domain"/>
    <property type="match status" value="1"/>
</dbReference>
<dbReference type="SMART" id="SM00052">
    <property type="entry name" value="EAL"/>
    <property type="match status" value="1"/>
</dbReference>
<name>A0AAW9DNA2_ACIAO</name>
<dbReference type="SUPFAM" id="SSF55073">
    <property type="entry name" value="Nucleotide cyclase"/>
    <property type="match status" value="1"/>
</dbReference>
<dbReference type="Pfam" id="PF00990">
    <property type="entry name" value="GGDEF"/>
    <property type="match status" value="1"/>
</dbReference>
<evidence type="ECO:0000256" key="1">
    <source>
        <dbReference type="SAM" id="Phobius"/>
    </source>
</evidence>
<dbReference type="InterPro" id="IPR052155">
    <property type="entry name" value="Biofilm_reg_signaling"/>
</dbReference>
<dbReference type="InterPro" id="IPR000160">
    <property type="entry name" value="GGDEF_dom"/>
</dbReference>
<dbReference type="InterPro" id="IPR035965">
    <property type="entry name" value="PAS-like_dom_sf"/>
</dbReference>
<feature type="domain" description="GGDEF" evidence="3">
    <location>
        <begin position="279"/>
        <end position="411"/>
    </location>
</feature>
<keyword evidence="5" id="KW-1185">Reference proteome</keyword>
<evidence type="ECO:0000313" key="4">
    <source>
        <dbReference type="EMBL" id="MDX5930523.1"/>
    </source>
</evidence>
<dbReference type="InterPro" id="IPR029787">
    <property type="entry name" value="Nucleotide_cyclase"/>
</dbReference>
<dbReference type="SUPFAM" id="SSF141868">
    <property type="entry name" value="EAL domain-like"/>
    <property type="match status" value="1"/>
</dbReference>
<dbReference type="EMBL" id="JAWXYB010000018">
    <property type="protein sequence ID" value="MDX5930523.1"/>
    <property type="molecule type" value="Genomic_DNA"/>
</dbReference>
<keyword evidence="1" id="KW-0472">Membrane</keyword>
<sequence>MTFALIQISLGIFWSVILVSGLRHATPLQTSTLFALSVGLMSAPAFSGPALYAFALWVPITIGSSIALVFSDSAPELPAFVGLITYAFLTFTTILSVNASTIDRELKRIDAEQQKELVNLLLRDFQEGSSDFLWETNAELDLLSPSPRFAQAARTTPDALIGQSIIRFLTDHRARFAGTTNDSVVAALLDLVGQRQPFHEQRVELAFGAESRCWSITGKPIISADGRFTGYRGVASDVTEIHDAERKIDHIARHDNLTGLANRMSFDAALAAICADPGSGAALLCLDLDHFKSVNDRFGHKTGDALLVAAVQRMLRCLRAQDRPFRLGGDEFGIILPATSLANADAIGARIVAHLGEPFRIDAVNLTIGTSVGIAMITAPGQSASDVYHAADLALYRAKAEGRGTHRASTAEPDAKVNRARDVKFALNNALNLDEFYLDYQPIIRLASGEISAVEALVRWKHPQYGILAPDLFIPEAEHSGAIIPIGRYVIAAACAFAATIPAAIAVAINVSAVQLHDASLLETIATCLATHGIAPARLEFELTETAMLDITPQTVAALEGIKALGCGLSLDDFGAGYSSIATLFYFQFDRLKIDRSLIRDAIGESRRRIILRNITRMARDIGIIVTGEGAETEQHRTALIELGFDDAQGNLFSPPLPAAELQRQLREVAWGEQAGQGRF</sequence>
<dbReference type="PANTHER" id="PTHR44757">
    <property type="entry name" value="DIGUANYLATE CYCLASE DGCP"/>
    <property type="match status" value="1"/>
</dbReference>
<proteinExistence type="predicted"/>
<dbReference type="InterPro" id="IPR035919">
    <property type="entry name" value="EAL_sf"/>
</dbReference>
<dbReference type="CDD" id="cd01949">
    <property type="entry name" value="GGDEF"/>
    <property type="match status" value="1"/>
</dbReference>
<accession>A0AAW9DNA2</accession>
<comment type="caution">
    <text evidence="4">The sequence shown here is derived from an EMBL/GenBank/DDBJ whole genome shotgun (WGS) entry which is preliminary data.</text>
</comment>
<dbReference type="RefSeq" id="WP_319613468.1">
    <property type="nucleotide sequence ID" value="NZ_JAWXYB010000018.1"/>
</dbReference>
<dbReference type="Gene3D" id="3.30.70.270">
    <property type="match status" value="1"/>
</dbReference>
<dbReference type="InterPro" id="IPR001633">
    <property type="entry name" value="EAL_dom"/>
</dbReference>
<dbReference type="PROSITE" id="PS50887">
    <property type="entry name" value="GGDEF"/>
    <property type="match status" value="1"/>
</dbReference>
<dbReference type="Gene3D" id="3.20.20.450">
    <property type="entry name" value="EAL domain"/>
    <property type="match status" value="1"/>
</dbReference>
<dbReference type="SMART" id="SM00267">
    <property type="entry name" value="GGDEF"/>
    <property type="match status" value="1"/>
</dbReference>
<protein>
    <submittedName>
        <fullName evidence="4">EAL domain-containing protein</fullName>
    </submittedName>
</protein>
<reference evidence="4 5" key="1">
    <citation type="submission" date="2023-11" db="EMBL/GenBank/DDBJ databases">
        <title>MicrobeMod: A computational toolkit for identifying prokaryotic methylation and restriction-modification with nanopore sequencing.</title>
        <authorList>
            <person name="Crits-Christoph A."/>
            <person name="Kang S.C."/>
            <person name="Lee H."/>
            <person name="Ostrov N."/>
        </authorList>
    </citation>
    <scope>NUCLEOTIDE SEQUENCE [LARGE SCALE GENOMIC DNA]</scope>
    <source>
        <strain evidence="4 5">DSMZ 700</strain>
    </source>
</reference>
<dbReference type="CDD" id="cd01948">
    <property type="entry name" value="EAL"/>
    <property type="match status" value="1"/>
</dbReference>
<dbReference type="PROSITE" id="PS50883">
    <property type="entry name" value="EAL"/>
    <property type="match status" value="1"/>
</dbReference>
<evidence type="ECO:0000259" key="3">
    <source>
        <dbReference type="PROSITE" id="PS50887"/>
    </source>
</evidence>
<dbReference type="AlphaFoldDB" id="A0AAW9DNA2"/>
<dbReference type="Proteomes" id="UP001279553">
    <property type="component" value="Unassembled WGS sequence"/>
</dbReference>
<gene>
    <name evidence="4" type="ORF">SIL87_07080</name>
</gene>
<dbReference type="NCBIfam" id="TIGR00254">
    <property type="entry name" value="GGDEF"/>
    <property type="match status" value="1"/>
</dbReference>
<keyword evidence="1" id="KW-1133">Transmembrane helix</keyword>
<dbReference type="PANTHER" id="PTHR44757:SF2">
    <property type="entry name" value="BIOFILM ARCHITECTURE MAINTENANCE PROTEIN MBAA"/>
    <property type="match status" value="1"/>
</dbReference>
<evidence type="ECO:0000259" key="2">
    <source>
        <dbReference type="PROSITE" id="PS50883"/>
    </source>
</evidence>
<dbReference type="SUPFAM" id="SSF55785">
    <property type="entry name" value="PYP-like sensor domain (PAS domain)"/>
    <property type="match status" value="1"/>
</dbReference>